<dbReference type="InterPro" id="IPR018389">
    <property type="entry name" value="DctP_fam"/>
</dbReference>
<feature type="region of interest" description="Disordered" evidence="4">
    <location>
        <begin position="497"/>
        <end position="522"/>
    </location>
</feature>
<organism evidence="5 6">
    <name type="scientific">Humibacillus xanthopallidus</name>
    <dbReference type="NCBI Taxonomy" id="412689"/>
    <lineage>
        <taxon>Bacteria</taxon>
        <taxon>Bacillati</taxon>
        <taxon>Actinomycetota</taxon>
        <taxon>Actinomycetes</taxon>
        <taxon>Micrococcales</taxon>
        <taxon>Intrasporangiaceae</taxon>
        <taxon>Humibacillus</taxon>
    </lineage>
</organism>
<dbReference type="EMBL" id="VFQF01000003">
    <property type="protein sequence ID" value="TQN45118.1"/>
    <property type="molecule type" value="Genomic_DNA"/>
</dbReference>
<dbReference type="InterPro" id="IPR038404">
    <property type="entry name" value="TRAP_DctP_sf"/>
</dbReference>
<sequence>MTRGARSTVALMVAAVLGLVGCTSSTTDRAGGRGLQAVTVLEIAQLDDAAPSQVQAYATEVEKESHGSLRLHFNDFWHKGEVDFEKHTLEDVTGGRMPGAWVGVRSLDLVGVTSFQPLVAPLLVDSQAMQDRIFSAGIPLEMARGLEGHGLVAVAVLPGPMRKVLGVRKPFREPEDFRRALLGIQGGEIPESTAKALGATFTRMPSGARLSAVDAYEQQVDNIFGSFYGLAAKYVTANINLWPQAMAVILNQAAYRELTDTQREILRKAAGDAIPAALKATQSEDDAGVAKLCGQDVAFPTSSDLQLAALRRAVQPVYDEIARDPDNARMLNRLTTLRAAVAAPPDVSACTRPGPGAHSGSLPEGTYDMVLENDARSQCTDSPPQGTPGQKSWYSLEVRDGRVTIRQRIDNQSAPWGVGYYGFYSTLRDRIRIDSLNARWSFDGTALRLNDMTGGSCSDAVLWTTKPWVLRSGPVQGAPVVPDGTYEAGLTDADRHLCDGKPGGQGLNPQSDPRGKPTSFSSITLDAGALRGYAREGRPTVIPRLEWVGSYRVYGHTFELTTLTFVDGPEHWDRLTATFTFDGTNLTLKPVGTWPCWARVWWALHPWTLPKKTP</sequence>
<reference evidence="5 6" key="1">
    <citation type="submission" date="2019-06" db="EMBL/GenBank/DDBJ databases">
        <title>Sequencing the genomes of 1000 actinobacteria strains.</title>
        <authorList>
            <person name="Klenk H.-P."/>
        </authorList>
    </citation>
    <scope>NUCLEOTIDE SEQUENCE [LARGE SCALE GENOMIC DNA]</scope>
    <source>
        <strain evidence="5 6">DSM 21776</strain>
    </source>
</reference>
<evidence type="ECO:0000256" key="2">
    <source>
        <dbReference type="ARBA" id="ARBA00022448"/>
    </source>
</evidence>
<accession>A0A543PM15</accession>
<evidence type="ECO:0000256" key="3">
    <source>
        <dbReference type="ARBA" id="ARBA00022729"/>
    </source>
</evidence>
<comment type="caution">
    <text evidence="5">The sequence shown here is derived from an EMBL/GenBank/DDBJ whole genome shotgun (WGS) entry which is preliminary data.</text>
</comment>
<keyword evidence="3" id="KW-0732">Signal</keyword>
<dbReference type="PANTHER" id="PTHR33376:SF7">
    <property type="entry name" value="C4-DICARBOXYLATE-BINDING PROTEIN DCTB"/>
    <property type="match status" value="1"/>
</dbReference>
<dbReference type="Pfam" id="PF03480">
    <property type="entry name" value="DctP"/>
    <property type="match status" value="1"/>
</dbReference>
<keyword evidence="2" id="KW-0813">Transport</keyword>
<protein>
    <submittedName>
        <fullName evidence="5">TRAP-type C4-dicarboxylate transport system substrate-binding protein</fullName>
    </submittedName>
</protein>
<dbReference type="Proteomes" id="UP000320085">
    <property type="component" value="Unassembled WGS sequence"/>
</dbReference>
<evidence type="ECO:0000313" key="5">
    <source>
        <dbReference type="EMBL" id="TQN45118.1"/>
    </source>
</evidence>
<dbReference type="PANTHER" id="PTHR33376">
    <property type="match status" value="1"/>
</dbReference>
<dbReference type="AlphaFoldDB" id="A0A543PM15"/>
<name>A0A543PM15_9MICO</name>
<feature type="region of interest" description="Disordered" evidence="4">
    <location>
        <begin position="346"/>
        <end position="366"/>
    </location>
</feature>
<evidence type="ECO:0000256" key="1">
    <source>
        <dbReference type="ARBA" id="ARBA00009023"/>
    </source>
</evidence>
<gene>
    <name evidence="5" type="ORF">FHX52_4351</name>
</gene>
<dbReference type="GO" id="GO:0055085">
    <property type="term" value="P:transmembrane transport"/>
    <property type="evidence" value="ECO:0007669"/>
    <property type="project" value="InterPro"/>
</dbReference>
<comment type="similarity">
    <text evidence="1">Belongs to the bacterial solute-binding protein 7 family.</text>
</comment>
<dbReference type="OrthoDB" id="4847419at2"/>
<proteinExistence type="inferred from homology"/>
<dbReference type="NCBIfam" id="NF037995">
    <property type="entry name" value="TRAP_S1"/>
    <property type="match status" value="1"/>
</dbReference>
<dbReference type="Gene3D" id="3.40.190.170">
    <property type="entry name" value="Bacterial extracellular solute-binding protein, family 7"/>
    <property type="match status" value="1"/>
</dbReference>
<dbReference type="RefSeq" id="WP_141824386.1">
    <property type="nucleotide sequence ID" value="NZ_BAAAQC010000009.1"/>
</dbReference>
<dbReference type="PROSITE" id="PS51257">
    <property type="entry name" value="PROKAR_LIPOPROTEIN"/>
    <property type="match status" value="1"/>
</dbReference>
<evidence type="ECO:0000313" key="6">
    <source>
        <dbReference type="Proteomes" id="UP000320085"/>
    </source>
</evidence>
<evidence type="ECO:0000256" key="4">
    <source>
        <dbReference type="SAM" id="MobiDB-lite"/>
    </source>
</evidence>